<keyword evidence="1" id="KW-0812">Transmembrane</keyword>
<feature type="transmembrane region" description="Helical" evidence="1">
    <location>
        <begin position="12"/>
        <end position="31"/>
    </location>
</feature>
<proteinExistence type="predicted"/>
<keyword evidence="2" id="KW-1185">Reference proteome</keyword>
<evidence type="ECO:0000313" key="3">
    <source>
        <dbReference type="WBParaSite" id="nRc.2.0.1.t46139-RA"/>
    </source>
</evidence>
<evidence type="ECO:0000313" key="2">
    <source>
        <dbReference type="Proteomes" id="UP000887565"/>
    </source>
</evidence>
<dbReference type="WBParaSite" id="nRc.2.0.1.t46139-RA">
    <property type="protein sequence ID" value="nRc.2.0.1.t46139-RA"/>
    <property type="gene ID" value="nRc.2.0.1.g46139"/>
</dbReference>
<keyword evidence="1" id="KW-0472">Membrane</keyword>
<sequence>MAMPSDNTLIPRISQLFFMVWMGPSFIAKFMRRFKIRFAAEDGRGRRHRHIFVRRYYTFFVFFQRRHVVEREAGDGQRFQGGRPATYKRMDAGRNYVPAAGFEAV</sequence>
<evidence type="ECO:0000256" key="1">
    <source>
        <dbReference type="SAM" id="Phobius"/>
    </source>
</evidence>
<name>A0A915L508_ROMCU</name>
<organism evidence="2 3">
    <name type="scientific">Romanomermis culicivorax</name>
    <name type="common">Nematode worm</name>
    <dbReference type="NCBI Taxonomy" id="13658"/>
    <lineage>
        <taxon>Eukaryota</taxon>
        <taxon>Metazoa</taxon>
        <taxon>Ecdysozoa</taxon>
        <taxon>Nematoda</taxon>
        <taxon>Enoplea</taxon>
        <taxon>Dorylaimia</taxon>
        <taxon>Mermithida</taxon>
        <taxon>Mermithoidea</taxon>
        <taxon>Mermithidae</taxon>
        <taxon>Romanomermis</taxon>
    </lineage>
</organism>
<accession>A0A915L508</accession>
<dbReference type="Proteomes" id="UP000887565">
    <property type="component" value="Unplaced"/>
</dbReference>
<reference evidence="3" key="1">
    <citation type="submission" date="2022-11" db="UniProtKB">
        <authorList>
            <consortium name="WormBaseParasite"/>
        </authorList>
    </citation>
    <scope>IDENTIFICATION</scope>
</reference>
<protein>
    <submittedName>
        <fullName evidence="3">Uncharacterized protein</fullName>
    </submittedName>
</protein>
<keyword evidence="1" id="KW-1133">Transmembrane helix</keyword>
<dbReference type="AlphaFoldDB" id="A0A915L508"/>